<reference evidence="1 2" key="1">
    <citation type="journal article" date="2021" name="Commun. Biol.">
        <title>The genome of Shorea leprosula (Dipterocarpaceae) highlights the ecological relevance of drought in aseasonal tropical rainforests.</title>
        <authorList>
            <person name="Ng K.K.S."/>
            <person name="Kobayashi M.J."/>
            <person name="Fawcett J.A."/>
            <person name="Hatakeyama M."/>
            <person name="Paape T."/>
            <person name="Ng C.H."/>
            <person name="Ang C.C."/>
            <person name="Tnah L.H."/>
            <person name="Lee C.T."/>
            <person name="Nishiyama T."/>
            <person name="Sese J."/>
            <person name="O'Brien M.J."/>
            <person name="Copetti D."/>
            <person name="Mohd Noor M.I."/>
            <person name="Ong R.C."/>
            <person name="Putra M."/>
            <person name="Sireger I.Z."/>
            <person name="Indrioko S."/>
            <person name="Kosugi Y."/>
            <person name="Izuno A."/>
            <person name="Isagi Y."/>
            <person name="Lee S.L."/>
            <person name="Shimizu K.K."/>
        </authorList>
    </citation>
    <scope>NUCLEOTIDE SEQUENCE [LARGE SCALE GENOMIC DNA]</scope>
    <source>
        <strain evidence="1">214</strain>
    </source>
</reference>
<accession>A0AAV5IL31</accession>
<dbReference type="EMBL" id="BPVZ01000015">
    <property type="protein sequence ID" value="GKV00584.1"/>
    <property type="molecule type" value="Genomic_DNA"/>
</dbReference>
<organism evidence="1 2">
    <name type="scientific">Rubroshorea leprosula</name>
    <dbReference type="NCBI Taxonomy" id="152421"/>
    <lineage>
        <taxon>Eukaryota</taxon>
        <taxon>Viridiplantae</taxon>
        <taxon>Streptophyta</taxon>
        <taxon>Embryophyta</taxon>
        <taxon>Tracheophyta</taxon>
        <taxon>Spermatophyta</taxon>
        <taxon>Magnoliopsida</taxon>
        <taxon>eudicotyledons</taxon>
        <taxon>Gunneridae</taxon>
        <taxon>Pentapetalae</taxon>
        <taxon>rosids</taxon>
        <taxon>malvids</taxon>
        <taxon>Malvales</taxon>
        <taxon>Dipterocarpaceae</taxon>
        <taxon>Rubroshorea</taxon>
    </lineage>
</organism>
<name>A0AAV5IL31_9ROSI</name>
<keyword evidence="2" id="KW-1185">Reference proteome</keyword>
<sequence>MRRSGGGGVGFCSLVESFPFDLLFCHPCFCRGSREGIAWFLL</sequence>
<comment type="caution">
    <text evidence="1">The sequence shown here is derived from an EMBL/GenBank/DDBJ whole genome shotgun (WGS) entry which is preliminary data.</text>
</comment>
<proteinExistence type="predicted"/>
<gene>
    <name evidence="1" type="ORF">SLEP1_g13251</name>
</gene>
<dbReference type="Proteomes" id="UP001054252">
    <property type="component" value="Unassembled WGS sequence"/>
</dbReference>
<evidence type="ECO:0000313" key="2">
    <source>
        <dbReference type="Proteomes" id="UP001054252"/>
    </source>
</evidence>
<dbReference type="AlphaFoldDB" id="A0AAV5IL31"/>
<protein>
    <submittedName>
        <fullName evidence="1">Uncharacterized protein</fullName>
    </submittedName>
</protein>
<evidence type="ECO:0000313" key="1">
    <source>
        <dbReference type="EMBL" id="GKV00584.1"/>
    </source>
</evidence>